<gene>
    <name evidence="2" type="ORF">GCM10022231_12390</name>
</gene>
<organism evidence="2 3">
    <name type="scientific">Gordonia caeni</name>
    <dbReference type="NCBI Taxonomy" id="1007097"/>
    <lineage>
        <taxon>Bacteria</taxon>
        <taxon>Bacillati</taxon>
        <taxon>Actinomycetota</taxon>
        <taxon>Actinomycetes</taxon>
        <taxon>Mycobacteriales</taxon>
        <taxon>Gordoniaceae</taxon>
        <taxon>Gordonia</taxon>
    </lineage>
</organism>
<reference evidence="3" key="1">
    <citation type="journal article" date="2019" name="Int. J. Syst. Evol. Microbiol.">
        <title>The Global Catalogue of Microorganisms (GCM) 10K type strain sequencing project: providing services to taxonomists for standard genome sequencing and annotation.</title>
        <authorList>
            <consortium name="The Broad Institute Genomics Platform"/>
            <consortium name="The Broad Institute Genome Sequencing Center for Infectious Disease"/>
            <person name="Wu L."/>
            <person name="Ma J."/>
        </authorList>
    </citation>
    <scope>NUCLEOTIDE SEQUENCE [LARGE SCALE GENOMIC DNA]</scope>
    <source>
        <strain evidence="3">JCM 16923</strain>
    </source>
</reference>
<protein>
    <recommendedName>
        <fullName evidence="4">Group III truncated hemoglobin</fullName>
    </recommendedName>
</protein>
<dbReference type="CDD" id="cd08916">
    <property type="entry name" value="TrHb3_P"/>
    <property type="match status" value="1"/>
</dbReference>
<keyword evidence="3" id="KW-1185">Reference proteome</keyword>
<evidence type="ECO:0008006" key="4">
    <source>
        <dbReference type="Google" id="ProtNLM"/>
    </source>
</evidence>
<dbReference type="SUPFAM" id="SSF46458">
    <property type="entry name" value="Globin-like"/>
    <property type="match status" value="1"/>
</dbReference>
<feature type="compositionally biased region" description="Polar residues" evidence="1">
    <location>
        <begin position="156"/>
        <end position="166"/>
    </location>
</feature>
<dbReference type="Gene3D" id="1.10.490.10">
    <property type="entry name" value="Globins"/>
    <property type="match status" value="1"/>
</dbReference>
<proteinExistence type="predicted"/>
<comment type="caution">
    <text evidence="2">The sequence shown here is derived from an EMBL/GenBank/DDBJ whole genome shotgun (WGS) entry which is preliminary data.</text>
</comment>
<accession>A0ABP7NW23</accession>
<dbReference type="InterPro" id="IPR012292">
    <property type="entry name" value="Globin/Proto"/>
</dbReference>
<dbReference type="RefSeq" id="WP_344781729.1">
    <property type="nucleotide sequence ID" value="NZ_BAAAZW010000003.1"/>
</dbReference>
<evidence type="ECO:0000256" key="1">
    <source>
        <dbReference type="SAM" id="MobiDB-lite"/>
    </source>
</evidence>
<name>A0ABP7NW23_9ACTN</name>
<dbReference type="InterPro" id="IPR009050">
    <property type="entry name" value="Globin-like_sf"/>
</dbReference>
<dbReference type="Proteomes" id="UP001418444">
    <property type="component" value="Unassembled WGS sequence"/>
</dbReference>
<feature type="region of interest" description="Disordered" evidence="1">
    <location>
        <begin position="144"/>
        <end position="166"/>
    </location>
</feature>
<dbReference type="EMBL" id="BAAAZW010000003">
    <property type="protein sequence ID" value="GAA3955327.1"/>
    <property type="molecule type" value="Genomic_DNA"/>
</dbReference>
<sequence>MSGSRLRDLADRDDVVELLGDFYHRAFADELLRPVFVDVARMDLSTHLPAITDFWCKAVLKQGEYRRNVSAPHRELHQIAHLEPRHFERWLLLWHSTIDSRHAGRNADIAKLQGARIAYSMCRMLTGESADAIAEWLETTGHQLGAHGPGAAGAPESSTRPVRQRA</sequence>
<evidence type="ECO:0000313" key="2">
    <source>
        <dbReference type="EMBL" id="GAA3955327.1"/>
    </source>
</evidence>
<evidence type="ECO:0000313" key="3">
    <source>
        <dbReference type="Proteomes" id="UP001418444"/>
    </source>
</evidence>